<proteinExistence type="predicted"/>
<dbReference type="Proteomes" id="UP000029121">
    <property type="component" value="Unassembled WGS sequence"/>
</dbReference>
<feature type="compositionally biased region" description="Low complexity" evidence="1">
    <location>
        <begin position="192"/>
        <end position="207"/>
    </location>
</feature>
<feature type="region of interest" description="Disordered" evidence="1">
    <location>
        <begin position="179"/>
        <end position="207"/>
    </location>
</feature>
<accession>R0GLV1</accession>
<organism evidence="2 3">
    <name type="scientific">Capsella rubella</name>
    <dbReference type="NCBI Taxonomy" id="81985"/>
    <lineage>
        <taxon>Eukaryota</taxon>
        <taxon>Viridiplantae</taxon>
        <taxon>Streptophyta</taxon>
        <taxon>Embryophyta</taxon>
        <taxon>Tracheophyta</taxon>
        <taxon>Spermatophyta</taxon>
        <taxon>Magnoliopsida</taxon>
        <taxon>eudicotyledons</taxon>
        <taxon>Gunneridae</taxon>
        <taxon>Pentapetalae</taxon>
        <taxon>rosids</taxon>
        <taxon>malvids</taxon>
        <taxon>Brassicales</taxon>
        <taxon>Brassicaceae</taxon>
        <taxon>Camelineae</taxon>
        <taxon>Capsella</taxon>
    </lineage>
</organism>
<evidence type="ECO:0000313" key="2">
    <source>
        <dbReference type="EMBL" id="EOA36751.1"/>
    </source>
</evidence>
<feature type="compositionally biased region" description="Polar residues" evidence="1">
    <location>
        <begin position="114"/>
        <end position="128"/>
    </location>
</feature>
<evidence type="ECO:0000256" key="1">
    <source>
        <dbReference type="SAM" id="MobiDB-lite"/>
    </source>
</evidence>
<sequence length="319" mass="34913">MSRFISGRDYDSAVEDLLSQAKDLYVIEQVAKINCAGFTDDSAPPTNLETRLRRLKSLPVSRPDTVSSPSRKLFSHSKSMASCVDKKNRGNVSSVSSLSNPARNDSCPLDSSVEETQTFSGSKRNTGVNSGGHLGDFLDYGRTGSSSARFSQQDKIWPPTTQLSSSSFVSIDLASPRFEENSQGGLGEGSRRIGSSSSTRASQEGEILTPTTQTLKLLPKENSRISPSSLTSIDLASQSSYLDKGKNKSKSKFLISWFDKLSLARAMGCLHGKPSSKSKKTKELSWEEEFKKAKKRVKEKSKKMKKNSSKCQRRGGLTQ</sequence>
<feature type="region of interest" description="Disordered" evidence="1">
    <location>
        <begin position="85"/>
        <end position="131"/>
    </location>
</feature>
<dbReference type="PANTHER" id="PTHR35692">
    <property type="entry name" value="F26F24.11"/>
    <property type="match status" value="1"/>
</dbReference>
<evidence type="ECO:0000313" key="3">
    <source>
        <dbReference type="Proteomes" id="UP000029121"/>
    </source>
</evidence>
<dbReference type="EMBL" id="KB870805">
    <property type="protein sequence ID" value="EOA36751.1"/>
    <property type="molecule type" value="Genomic_DNA"/>
</dbReference>
<gene>
    <name evidence="2" type="ORF">CARUB_v10012590mg</name>
</gene>
<feature type="compositionally biased region" description="Polar residues" evidence="1">
    <location>
        <begin position="90"/>
        <end position="103"/>
    </location>
</feature>
<feature type="compositionally biased region" description="Basic residues" evidence="1">
    <location>
        <begin position="292"/>
        <end position="313"/>
    </location>
</feature>
<name>R0GLV1_9BRAS</name>
<dbReference type="PANTHER" id="PTHR35692:SF6">
    <property type="entry name" value="BNAA09G29980D PROTEIN"/>
    <property type="match status" value="1"/>
</dbReference>
<keyword evidence="3" id="KW-1185">Reference proteome</keyword>
<feature type="region of interest" description="Disordered" evidence="1">
    <location>
        <begin position="270"/>
        <end position="319"/>
    </location>
</feature>
<dbReference type="AlphaFoldDB" id="R0GLV1"/>
<feature type="compositionally biased region" description="Basic and acidic residues" evidence="1">
    <location>
        <begin position="281"/>
        <end position="291"/>
    </location>
</feature>
<reference evidence="3" key="1">
    <citation type="journal article" date="2013" name="Nat. Genet.">
        <title>The Capsella rubella genome and the genomic consequences of rapid mating system evolution.</title>
        <authorList>
            <person name="Slotte T."/>
            <person name="Hazzouri K.M."/>
            <person name="Agren J.A."/>
            <person name="Koenig D."/>
            <person name="Maumus F."/>
            <person name="Guo Y.L."/>
            <person name="Steige K."/>
            <person name="Platts A.E."/>
            <person name="Escobar J.S."/>
            <person name="Newman L.K."/>
            <person name="Wang W."/>
            <person name="Mandakova T."/>
            <person name="Vello E."/>
            <person name="Smith L.M."/>
            <person name="Henz S.R."/>
            <person name="Steffen J."/>
            <person name="Takuno S."/>
            <person name="Brandvain Y."/>
            <person name="Coop G."/>
            <person name="Andolfatto P."/>
            <person name="Hu T.T."/>
            <person name="Blanchette M."/>
            <person name="Clark R.M."/>
            <person name="Quesneville H."/>
            <person name="Nordborg M."/>
            <person name="Gaut B.S."/>
            <person name="Lysak M.A."/>
            <person name="Jenkins J."/>
            <person name="Grimwood J."/>
            <person name="Chapman J."/>
            <person name="Prochnik S."/>
            <person name="Shu S."/>
            <person name="Rokhsar D."/>
            <person name="Schmutz J."/>
            <person name="Weigel D."/>
            <person name="Wright S.I."/>
        </authorList>
    </citation>
    <scope>NUCLEOTIDE SEQUENCE [LARGE SCALE GENOMIC DNA]</scope>
    <source>
        <strain evidence="3">cv. Monte Gargano</strain>
    </source>
</reference>
<protein>
    <submittedName>
        <fullName evidence="2">Uncharacterized protein</fullName>
    </submittedName>
</protein>